<reference evidence="2 3" key="1">
    <citation type="journal article" date="2012" name="PLoS Pathog.">
        <title>Diverse lifestyles and strategies of plant pathogenesis encoded in the genomes of eighteen Dothideomycetes fungi.</title>
        <authorList>
            <person name="Ohm R.A."/>
            <person name="Feau N."/>
            <person name="Henrissat B."/>
            <person name="Schoch C.L."/>
            <person name="Horwitz B.A."/>
            <person name="Barry K.W."/>
            <person name="Condon B.J."/>
            <person name="Copeland A.C."/>
            <person name="Dhillon B."/>
            <person name="Glaser F."/>
            <person name="Hesse C.N."/>
            <person name="Kosti I."/>
            <person name="LaButti K."/>
            <person name="Lindquist E.A."/>
            <person name="Lucas S."/>
            <person name="Salamov A.A."/>
            <person name="Bradshaw R.E."/>
            <person name="Ciuffetti L."/>
            <person name="Hamelin R.C."/>
            <person name="Kema G.H.J."/>
            <person name="Lawrence C."/>
            <person name="Scott J.A."/>
            <person name="Spatafora J.W."/>
            <person name="Turgeon B.G."/>
            <person name="de Wit P.J.G.M."/>
            <person name="Zhong S."/>
            <person name="Goodwin S.B."/>
            <person name="Grigoriev I.V."/>
        </authorList>
    </citation>
    <scope>NUCLEOTIDE SEQUENCE [LARGE SCALE GENOMIC DNA]</scope>
    <source>
        <strain evidence="2 3">UAMH 10762</strain>
    </source>
</reference>
<dbReference type="RefSeq" id="XP_007675035.1">
    <property type="nucleotide sequence ID" value="XM_007676845.1"/>
</dbReference>
<dbReference type="AlphaFoldDB" id="M2N364"/>
<accession>M2N364</accession>
<dbReference type="Proteomes" id="UP000011761">
    <property type="component" value="Unassembled WGS sequence"/>
</dbReference>
<organism evidence="2 3">
    <name type="scientific">Baudoinia panamericana (strain UAMH 10762)</name>
    <name type="common">Angels' share fungus</name>
    <name type="synonym">Baudoinia compniacensis (strain UAMH 10762)</name>
    <dbReference type="NCBI Taxonomy" id="717646"/>
    <lineage>
        <taxon>Eukaryota</taxon>
        <taxon>Fungi</taxon>
        <taxon>Dikarya</taxon>
        <taxon>Ascomycota</taxon>
        <taxon>Pezizomycotina</taxon>
        <taxon>Dothideomycetes</taxon>
        <taxon>Dothideomycetidae</taxon>
        <taxon>Mycosphaerellales</taxon>
        <taxon>Teratosphaeriaceae</taxon>
        <taxon>Baudoinia</taxon>
    </lineage>
</organism>
<dbReference type="GeneID" id="19115692"/>
<keyword evidence="3" id="KW-1185">Reference proteome</keyword>
<protein>
    <submittedName>
        <fullName evidence="2">Uncharacterized protein</fullName>
    </submittedName>
</protein>
<evidence type="ECO:0000256" key="1">
    <source>
        <dbReference type="SAM" id="MobiDB-lite"/>
    </source>
</evidence>
<sequence>MGFHYAHIVVDGEVCPAMQPYEVVFRRSRYNLHTISSCLSEQALSYRIMKVDLLPAGSPPSVASQGYHCAATVSKFTEQCALHETSFSTSRTDGWLVRSGVAMSNPQNLAQRLSAKSSDESMRSEQTHRKKRTISKKPPRAAPKRQQPAKASTMDQGQESRQQACTWLGSARHGIQTAIDYIDDAQTGFWRAMVGYNRAVQRQNGNEATAKWVEVHVELARMTADAEVLLKCQRLAGVASQLLELVNGPE</sequence>
<name>M2N364_BAUPA</name>
<feature type="compositionally biased region" description="Basic residues" evidence="1">
    <location>
        <begin position="128"/>
        <end position="143"/>
    </location>
</feature>
<feature type="region of interest" description="Disordered" evidence="1">
    <location>
        <begin position="110"/>
        <end position="163"/>
    </location>
</feature>
<feature type="compositionally biased region" description="Polar residues" evidence="1">
    <location>
        <begin position="153"/>
        <end position="163"/>
    </location>
</feature>
<gene>
    <name evidence="2" type="ORF">BAUCODRAFT_574484</name>
</gene>
<dbReference type="KEGG" id="bcom:BAUCODRAFT_574484"/>
<dbReference type="HOGENOM" id="CLU_1111203_0_0_1"/>
<feature type="compositionally biased region" description="Basic and acidic residues" evidence="1">
    <location>
        <begin position="117"/>
        <end position="127"/>
    </location>
</feature>
<evidence type="ECO:0000313" key="2">
    <source>
        <dbReference type="EMBL" id="EMC98398.1"/>
    </source>
</evidence>
<dbReference type="EMBL" id="KB445553">
    <property type="protein sequence ID" value="EMC98398.1"/>
    <property type="molecule type" value="Genomic_DNA"/>
</dbReference>
<proteinExistence type="predicted"/>
<evidence type="ECO:0000313" key="3">
    <source>
        <dbReference type="Proteomes" id="UP000011761"/>
    </source>
</evidence>